<dbReference type="EMBL" id="OOIL02000779">
    <property type="protein sequence ID" value="VFQ69348.1"/>
    <property type="molecule type" value="Genomic_DNA"/>
</dbReference>
<reference evidence="2 3" key="1">
    <citation type="submission" date="2018-04" db="EMBL/GenBank/DDBJ databases">
        <authorList>
            <person name="Vogel A."/>
        </authorList>
    </citation>
    <scope>NUCLEOTIDE SEQUENCE [LARGE SCALE GENOMIC DNA]</scope>
</reference>
<gene>
    <name evidence="2" type="ORF">CCAM_LOCUS11124</name>
</gene>
<dbReference type="Proteomes" id="UP000595140">
    <property type="component" value="Unassembled WGS sequence"/>
</dbReference>
<protein>
    <submittedName>
        <fullName evidence="2">Uncharacterized protein</fullName>
    </submittedName>
</protein>
<organism evidence="2 3">
    <name type="scientific">Cuscuta campestris</name>
    <dbReference type="NCBI Taxonomy" id="132261"/>
    <lineage>
        <taxon>Eukaryota</taxon>
        <taxon>Viridiplantae</taxon>
        <taxon>Streptophyta</taxon>
        <taxon>Embryophyta</taxon>
        <taxon>Tracheophyta</taxon>
        <taxon>Spermatophyta</taxon>
        <taxon>Magnoliopsida</taxon>
        <taxon>eudicotyledons</taxon>
        <taxon>Gunneridae</taxon>
        <taxon>Pentapetalae</taxon>
        <taxon>asterids</taxon>
        <taxon>lamiids</taxon>
        <taxon>Solanales</taxon>
        <taxon>Convolvulaceae</taxon>
        <taxon>Cuscuteae</taxon>
        <taxon>Cuscuta</taxon>
        <taxon>Cuscuta subgen. Grammica</taxon>
        <taxon>Cuscuta sect. Cleistogrammica</taxon>
    </lineage>
</organism>
<evidence type="ECO:0000313" key="3">
    <source>
        <dbReference type="Proteomes" id="UP000595140"/>
    </source>
</evidence>
<sequence>MEKMYGCRAQTVNRYDDFNWVSASFFFDRSQSADHRHRLLLHSETRKGDASPRWADLSDDSLSLFRPRRSDPIDSDNRRGFLRRVINGDRDAVAERRRLARKAAARGVARAPSLTSDPVPAIFDDDSSAPAS</sequence>
<proteinExistence type="predicted"/>
<feature type="compositionally biased region" description="Acidic residues" evidence="1">
    <location>
        <begin position="123"/>
        <end position="132"/>
    </location>
</feature>
<name>A0A484KXA1_9ASTE</name>
<feature type="region of interest" description="Disordered" evidence="1">
    <location>
        <begin position="105"/>
        <end position="132"/>
    </location>
</feature>
<evidence type="ECO:0000313" key="2">
    <source>
        <dbReference type="EMBL" id="VFQ69348.1"/>
    </source>
</evidence>
<evidence type="ECO:0000256" key="1">
    <source>
        <dbReference type="SAM" id="MobiDB-lite"/>
    </source>
</evidence>
<accession>A0A484KXA1</accession>
<dbReference type="AlphaFoldDB" id="A0A484KXA1"/>
<keyword evidence="3" id="KW-1185">Reference proteome</keyword>